<accession>A0A9Y1FJZ8</accession>
<reference evidence="1" key="1">
    <citation type="journal article" date="2022" name="Nat. Microbiol.">
        <title>Unique mobile elements and scalable gene flow at the prokaryote-eukaryote boundary revealed by circularized Asgard archaea genomes.</title>
        <authorList>
            <person name="Wu F."/>
            <person name="Speth D.R."/>
            <person name="Philosof A."/>
            <person name="Cremiere A."/>
            <person name="Narayanan A."/>
            <person name="Barco R.A."/>
            <person name="Connon S.A."/>
            <person name="Amend J.P."/>
            <person name="Antoshechkin I.A."/>
            <person name="Orphan V.J."/>
        </authorList>
    </citation>
    <scope>NUCLEOTIDE SEQUENCE</scope>
    <source>
        <strain evidence="1">PM71</strain>
    </source>
</reference>
<protein>
    <submittedName>
        <fullName evidence="1">Uncharacterized protein</fullName>
    </submittedName>
</protein>
<gene>
    <name evidence="1" type="ORF">K9W45_10425</name>
</gene>
<organism evidence="1">
    <name type="scientific">Candidatus Heimdallarchaeum aukensis</name>
    <dbReference type="NCBI Taxonomy" id="2876573"/>
    <lineage>
        <taxon>Archaea</taxon>
        <taxon>Promethearchaeati</taxon>
        <taxon>Candidatus Heimdallarchaeota</taxon>
        <taxon>Candidatus Heimdallarchaeia (ex Rinke et al. 2021) (nom. nud.)</taxon>
        <taxon>Candidatus Heimdallarchaeales</taxon>
        <taxon>Candidatus Heimdallarchaeaceae</taxon>
        <taxon>Candidatus Heimdallarchaeum</taxon>
    </lineage>
</organism>
<dbReference type="Proteomes" id="UP001201020">
    <property type="component" value="Chromosome"/>
</dbReference>
<proteinExistence type="predicted"/>
<evidence type="ECO:0000313" key="1">
    <source>
        <dbReference type="EMBL" id="UJG40242.1"/>
    </source>
</evidence>
<dbReference type="AlphaFoldDB" id="A0A9Y1FJZ8"/>
<sequence length="148" mass="17269">MNLTTQLVLKISNILPKLSYFVPGKAHPDVVKLCVEELKKSGFDIPMYDYENDGYQWVSWTLNEILIFDFVAFNEQKLILGECRFYRDSFVPIEDIKDFIERITRVKPEGRRIHALFISNLPINSEGYSIINKFEDINFETVIASVKI</sequence>
<name>A0A9Y1FJZ8_9ARCH</name>
<dbReference type="EMBL" id="CP084166">
    <property type="protein sequence ID" value="UJG40242.1"/>
    <property type="molecule type" value="Genomic_DNA"/>
</dbReference>